<dbReference type="EMBL" id="CP163440">
    <property type="protein sequence ID" value="XDQ66588.1"/>
    <property type="molecule type" value="Genomic_DNA"/>
</dbReference>
<dbReference type="PROSITE" id="PS50902">
    <property type="entry name" value="FLAVODOXIN_LIKE"/>
    <property type="match status" value="1"/>
</dbReference>
<sequence length="191" mass="19828">MGTTVAIAYHSGFGHTTVLAEAVRDGVADAGADAVLIAVDGITEEEWAALDAADAIVFGSPTYMGSASAAFHVFAESTSKRWAARAWKDKVASGFTVAGAMNGDKLHTLQYFAILASQHGMHWVNLDLTPGWCSSTGSEHDLNRLGITLGAGAQANTDQGPEAVTKADAETARHLGRRVATVAKAFAGVAR</sequence>
<protein>
    <submittedName>
        <fullName evidence="2">Flavodoxin family protein</fullName>
    </submittedName>
</protein>
<dbReference type="GO" id="GO:0016020">
    <property type="term" value="C:membrane"/>
    <property type="evidence" value="ECO:0007669"/>
    <property type="project" value="TreeGrafter"/>
</dbReference>
<dbReference type="Pfam" id="PF03358">
    <property type="entry name" value="FMN_red"/>
    <property type="match status" value="1"/>
</dbReference>
<reference evidence="2" key="1">
    <citation type="submission" date="2024-07" db="EMBL/GenBank/DDBJ databases">
        <authorList>
            <person name="Yu S.T."/>
        </authorList>
    </citation>
    <scope>NUCLEOTIDE SEQUENCE</scope>
    <source>
        <strain evidence="2">R35</strain>
    </source>
</reference>
<dbReference type="PANTHER" id="PTHR30546:SF23">
    <property type="entry name" value="FLAVOPROTEIN-LIKE PROTEIN YCP4-RELATED"/>
    <property type="match status" value="1"/>
</dbReference>
<dbReference type="SUPFAM" id="SSF52218">
    <property type="entry name" value="Flavoproteins"/>
    <property type="match status" value="1"/>
</dbReference>
<dbReference type="InterPro" id="IPR005025">
    <property type="entry name" value="FMN_Rdtase-like_dom"/>
</dbReference>
<dbReference type="GO" id="GO:0003955">
    <property type="term" value="F:NAD(P)H dehydrogenase (quinone) activity"/>
    <property type="evidence" value="ECO:0007669"/>
    <property type="project" value="TreeGrafter"/>
</dbReference>
<dbReference type="AlphaFoldDB" id="A0AB39SJ56"/>
<dbReference type="GO" id="GO:0010181">
    <property type="term" value="F:FMN binding"/>
    <property type="evidence" value="ECO:0007669"/>
    <property type="project" value="InterPro"/>
</dbReference>
<dbReference type="PANTHER" id="PTHR30546">
    <property type="entry name" value="FLAVODOXIN-RELATED PROTEIN WRBA-RELATED"/>
    <property type="match status" value="1"/>
</dbReference>
<dbReference type="RefSeq" id="WP_330308343.1">
    <property type="nucleotide sequence ID" value="NZ_CP163440.1"/>
</dbReference>
<evidence type="ECO:0000313" key="2">
    <source>
        <dbReference type="EMBL" id="XDQ66588.1"/>
    </source>
</evidence>
<evidence type="ECO:0000259" key="1">
    <source>
        <dbReference type="PROSITE" id="PS50902"/>
    </source>
</evidence>
<proteinExistence type="predicted"/>
<dbReference type="InterPro" id="IPR008254">
    <property type="entry name" value="Flavodoxin/NO_synth"/>
</dbReference>
<organism evidence="2">
    <name type="scientific">Streptomyces sp. R35</name>
    <dbReference type="NCBI Taxonomy" id="3238630"/>
    <lineage>
        <taxon>Bacteria</taxon>
        <taxon>Bacillati</taxon>
        <taxon>Actinomycetota</taxon>
        <taxon>Actinomycetes</taxon>
        <taxon>Kitasatosporales</taxon>
        <taxon>Streptomycetaceae</taxon>
        <taxon>Streptomyces</taxon>
    </lineage>
</organism>
<dbReference type="Gene3D" id="3.40.50.360">
    <property type="match status" value="1"/>
</dbReference>
<gene>
    <name evidence="2" type="ORF">AB5J50_40195</name>
</gene>
<feature type="domain" description="Flavodoxin-like" evidence="1">
    <location>
        <begin position="5"/>
        <end position="150"/>
    </location>
</feature>
<dbReference type="InterPro" id="IPR029039">
    <property type="entry name" value="Flavoprotein-like_sf"/>
</dbReference>
<name>A0AB39SJ56_9ACTN</name>
<accession>A0AB39SJ56</accession>